<dbReference type="InterPro" id="IPR011009">
    <property type="entry name" value="Kinase-like_dom_sf"/>
</dbReference>
<gene>
    <name evidence="9" type="ORF">V8G54_005545</name>
</gene>
<keyword evidence="3 6" id="KW-0547">Nucleotide-binding</keyword>
<dbReference type="Proteomes" id="UP001374535">
    <property type="component" value="Chromosome 2"/>
</dbReference>
<keyword evidence="4" id="KW-0418">Kinase</keyword>
<evidence type="ECO:0000256" key="7">
    <source>
        <dbReference type="SAM" id="MobiDB-lite"/>
    </source>
</evidence>
<dbReference type="AlphaFoldDB" id="A0AAQ3NYU1"/>
<feature type="compositionally biased region" description="Polar residues" evidence="7">
    <location>
        <begin position="526"/>
        <end position="535"/>
    </location>
</feature>
<name>A0AAQ3NYU1_VIGMU</name>
<organism evidence="9 10">
    <name type="scientific">Vigna mungo</name>
    <name type="common">Black gram</name>
    <name type="synonym">Phaseolus mungo</name>
    <dbReference type="NCBI Taxonomy" id="3915"/>
    <lineage>
        <taxon>Eukaryota</taxon>
        <taxon>Viridiplantae</taxon>
        <taxon>Streptophyta</taxon>
        <taxon>Embryophyta</taxon>
        <taxon>Tracheophyta</taxon>
        <taxon>Spermatophyta</taxon>
        <taxon>Magnoliopsida</taxon>
        <taxon>eudicotyledons</taxon>
        <taxon>Gunneridae</taxon>
        <taxon>Pentapetalae</taxon>
        <taxon>rosids</taxon>
        <taxon>fabids</taxon>
        <taxon>Fabales</taxon>
        <taxon>Fabaceae</taxon>
        <taxon>Papilionoideae</taxon>
        <taxon>50 kb inversion clade</taxon>
        <taxon>NPAAA clade</taxon>
        <taxon>indigoferoid/millettioid clade</taxon>
        <taxon>Phaseoleae</taxon>
        <taxon>Vigna</taxon>
    </lineage>
</organism>
<evidence type="ECO:0000256" key="1">
    <source>
        <dbReference type="ARBA" id="ARBA00022527"/>
    </source>
</evidence>
<accession>A0AAQ3NYU1</accession>
<dbReference type="PANTHER" id="PTHR46146:SF23">
    <property type="entry name" value="PROTEIN KINASE DOMAIN-CONTAINING PROTEIN"/>
    <property type="match status" value="1"/>
</dbReference>
<dbReference type="InterPro" id="IPR008271">
    <property type="entry name" value="Ser/Thr_kinase_AS"/>
</dbReference>
<keyword evidence="1" id="KW-0723">Serine/threonine-protein kinase</keyword>
<dbReference type="Gene3D" id="1.10.510.10">
    <property type="entry name" value="Transferase(Phosphotransferase) domain 1"/>
    <property type="match status" value="1"/>
</dbReference>
<evidence type="ECO:0000256" key="4">
    <source>
        <dbReference type="ARBA" id="ARBA00022777"/>
    </source>
</evidence>
<keyword evidence="10" id="KW-1185">Reference proteome</keyword>
<evidence type="ECO:0000256" key="5">
    <source>
        <dbReference type="ARBA" id="ARBA00022840"/>
    </source>
</evidence>
<evidence type="ECO:0000256" key="6">
    <source>
        <dbReference type="PROSITE-ProRule" id="PRU10141"/>
    </source>
</evidence>
<dbReference type="GO" id="GO:0005524">
    <property type="term" value="F:ATP binding"/>
    <property type="evidence" value="ECO:0007669"/>
    <property type="project" value="UniProtKB-UniRule"/>
</dbReference>
<dbReference type="PROSITE" id="PS50011">
    <property type="entry name" value="PROTEIN_KINASE_DOM"/>
    <property type="match status" value="1"/>
</dbReference>
<feature type="region of interest" description="Disordered" evidence="7">
    <location>
        <begin position="516"/>
        <end position="535"/>
    </location>
</feature>
<proteinExistence type="predicted"/>
<feature type="region of interest" description="Disordered" evidence="7">
    <location>
        <begin position="470"/>
        <end position="489"/>
    </location>
</feature>
<feature type="compositionally biased region" description="Basic and acidic residues" evidence="7">
    <location>
        <begin position="516"/>
        <end position="525"/>
    </location>
</feature>
<dbReference type="InterPro" id="IPR000719">
    <property type="entry name" value="Prot_kinase_dom"/>
</dbReference>
<dbReference type="PROSITE" id="PS00108">
    <property type="entry name" value="PROTEIN_KINASE_ST"/>
    <property type="match status" value="1"/>
</dbReference>
<dbReference type="Pfam" id="PF07714">
    <property type="entry name" value="PK_Tyr_Ser-Thr"/>
    <property type="match status" value="1"/>
</dbReference>
<reference evidence="9 10" key="1">
    <citation type="journal article" date="2023" name="Life. Sci Alliance">
        <title>Evolutionary insights into 3D genome organization and epigenetic landscape of Vigna mungo.</title>
        <authorList>
            <person name="Junaid A."/>
            <person name="Singh B."/>
            <person name="Bhatia S."/>
        </authorList>
    </citation>
    <scope>NUCLEOTIDE SEQUENCE [LARGE SCALE GENOMIC DNA]</scope>
    <source>
        <strain evidence="9">Urdbean</strain>
    </source>
</reference>
<dbReference type="SUPFAM" id="SSF56112">
    <property type="entry name" value="Protein kinase-like (PK-like)"/>
    <property type="match status" value="1"/>
</dbReference>
<dbReference type="SMART" id="SM00220">
    <property type="entry name" value="S_TKc"/>
    <property type="match status" value="1"/>
</dbReference>
<evidence type="ECO:0000256" key="2">
    <source>
        <dbReference type="ARBA" id="ARBA00022679"/>
    </source>
</evidence>
<dbReference type="FunFam" id="3.30.200.20:FF:001154">
    <property type="entry name" value="Serine/threonine-protein kinase-like protein"/>
    <property type="match status" value="1"/>
</dbReference>
<feature type="binding site" evidence="6">
    <location>
        <position position="74"/>
    </location>
    <ligand>
        <name>ATP</name>
        <dbReference type="ChEBI" id="CHEBI:30616"/>
    </ligand>
</feature>
<dbReference type="InterPro" id="IPR001245">
    <property type="entry name" value="Ser-Thr/Tyr_kinase_cat_dom"/>
</dbReference>
<evidence type="ECO:0000259" key="8">
    <source>
        <dbReference type="PROSITE" id="PS50011"/>
    </source>
</evidence>
<keyword evidence="5 6" id="KW-0067">ATP-binding</keyword>
<dbReference type="GO" id="GO:0004672">
    <property type="term" value="F:protein kinase activity"/>
    <property type="evidence" value="ECO:0007669"/>
    <property type="project" value="InterPro"/>
</dbReference>
<evidence type="ECO:0000256" key="3">
    <source>
        <dbReference type="ARBA" id="ARBA00022741"/>
    </source>
</evidence>
<dbReference type="Gene3D" id="3.30.200.20">
    <property type="entry name" value="Phosphorylase Kinase, domain 1"/>
    <property type="match status" value="1"/>
</dbReference>
<protein>
    <recommendedName>
        <fullName evidence="8">Protein kinase domain-containing protein</fullName>
    </recommendedName>
</protein>
<dbReference type="PANTHER" id="PTHR46146">
    <property type="entry name" value="SERINE/THREONINE-PROTEIN KINASE-LIKE PROTEIN CCR4"/>
    <property type="match status" value="1"/>
</dbReference>
<sequence length="535" mass="58267">MGYLSCNAQSAIATCDPHFKKHKPLPAKPIRHFNYADISAAASGFSADTFLGKGSHGRVYKATLDGGKLLAAVKTTKLLSASKNHSTKCTGCGNCTSPVENEIEILSQVPSPRVVNLIGFSTDPDGNKLIVVEYMPNGSLHDLLHSVRKPPGWNRRIRFAVQVAKAVRELHSANPPVIHRDVKSSNVLIDERWNARLGDFGLALRGHVEDVRVKCTPPAGTLGYLDPCYLAPEDLSAKSDVFSFGILLLEIISGRNAIDVNYSPPSIVDWAVPLIKLGDFAGICDRRIGTPTDPAVVRQLAVLAARCVRSKAEKRPSMTEVVECLNLARKRIRASPVWMSLRRRVARMESAVPVVAWEECDDNSINDCDRSEKFVSMVKGGSGSGSRRKGKVSSVWGVGYGNEASNNNKVIRSKSIGSCSGSVRGSWVKMQAQQSEQGFGRRKVRLKKSKSLGVLQGSVLSHYSENNNSYYSYNNNKKKKKKNNGDDDDDVSVVVIGSAMAKLVVTEKSEKKMVEKPLVKLHDESGSTCGSGKED</sequence>
<feature type="domain" description="Protein kinase" evidence="8">
    <location>
        <begin position="45"/>
        <end position="332"/>
    </location>
</feature>
<dbReference type="EMBL" id="CP144699">
    <property type="protein sequence ID" value="WVZ18223.1"/>
    <property type="molecule type" value="Genomic_DNA"/>
</dbReference>
<evidence type="ECO:0000313" key="9">
    <source>
        <dbReference type="EMBL" id="WVZ18223.1"/>
    </source>
</evidence>
<dbReference type="InterPro" id="IPR017441">
    <property type="entry name" value="Protein_kinase_ATP_BS"/>
</dbReference>
<dbReference type="FunFam" id="1.10.510.10:FF:000540">
    <property type="entry name" value="Serine/threonine-protein kinase-like protein"/>
    <property type="match status" value="1"/>
</dbReference>
<dbReference type="PROSITE" id="PS00107">
    <property type="entry name" value="PROTEIN_KINASE_ATP"/>
    <property type="match status" value="1"/>
</dbReference>
<evidence type="ECO:0000313" key="10">
    <source>
        <dbReference type="Proteomes" id="UP001374535"/>
    </source>
</evidence>
<keyword evidence="2" id="KW-0808">Transferase</keyword>